<comment type="caution">
    <text evidence="1">The sequence shown here is derived from an EMBL/GenBank/DDBJ whole genome shotgun (WGS) entry which is preliminary data.</text>
</comment>
<organism evidence="1 2">
    <name type="scientific">Phaseolus angularis</name>
    <name type="common">Azuki bean</name>
    <name type="synonym">Vigna angularis</name>
    <dbReference type="NCBI Taxonomy" id="3914"/>
    <lineage>
        <taxon>Eukaryota</taxon>
        <taxon>Viridiplantae</taxon>
        <taxon>Streptophyta</taxon>
        <taxon>Embryophyta</taxon>
        <taxon>Tracheophyta</taxon>
        <taxon>Spermatophyta</taxon>
        <taxon>Magnoliopsida</taxon>
        <taxon>eudicotyledons</taxon>
        <taxon>Gunneridae</taxon>
        <taxon>Pentapetalae</taxon>
        <taxon>rosids</taxon>
        <taxon>fabids</taxon>
        <taxon>Fabales</taxon>
        <taxon>Fabaceae</taxon>
        <taxon>Papilionoideae</taxon>
        <taxon>50 kb inversion clade</taxon>
        <taxon>NPAAA clade</taxon>
        <taxon>indigoferoid/millettioid clade</taxon>
        <taxon>Phaseoleae</taxon>
        <taxon>Vigna</taxon>
    </lineage>
</organism>
<accession>A0A8T0L0L7</accession>
<dbReference type="AlphaFoldDB" id="A0A8T0L0L7"/>
<evidence type="ECO:0000313" key="2">
    <source>
        <dbReference type="Proteomes" id="UP000743370"/>
    </source>
</evidence>
<protein>
    <submittedName>
        <fullName evidence="1">Uncharacterized protein</fullName>
    </submittedName>
</protein>
<reference evidence="1 2" key="1">
    <citation type="submission" date="2020-05" db="EMBL/GenBank/DDBJ databases">
        <title>Vigna angularis (adzuki bean) Var. LongXiaoDou No. 4 denovo assembly.</title>
        <authorList>
            <person name="Xiang H."/>
        </authorList>
    </citation>
    <scope>NUCLEOTIDE SEQUENCE [LARGE SCALE GENOMIC DNA]</scope>
    <source>
        <tissue evidence="1">Leaf</tissue>
    </source>
</reference>
<proteinExistence type="predicted"/>
<evidence type="ECO:0000313" key="1">
    <source>
        <dbReference type="EMBL" id="KAG2404003.1"/>
    </source>
</evidence>
<gene>
    <name evidence="1" type="ORF">HKW66_Vig0109250</name>
</gene>
<sequence length="79" mass="9192">MYNGWLPARLEEIRGGASDKVREAMMAKRWKQPPSSTSVILLTLKRLRKEEEAAGVWWLHAESKEKKAYGFATKKTKWE</sequence>
<dbReference type="Proteomes" id="UP000743370">
    <property type="component" value="Unassembled WGS sequence"/>
</dbReference>
<dbReference type="EMBL" id="JABFOF010000002">
    <property type="protein sequence ID" value="KAG2404003.1"/>
    <property type="molecule type" value="Genomic_DNA"/>
</dbReference>
<name>A0A8T0L0L7_PHAAN</name>